<reference evidence="1 2" key="1">
    <citation type="submission" date="2020-09" db="EMBL/GenBank/DDBJ databases">
        <title>De no assembly of potato wild relative species, Solanum commersonii.</title>
        <authorList>
            <person name="Cho K."/>
        </authorList>
    </citation>
    <scope>NUCLEOTIDE SEQUENCE [LARGE SCALE GENOMIC DNA]</scope>
    <source>
        <strain evidence="1">LZ3.2</strain>
        <tissue evidence="1">Leaf</tissue>
    </source>
</reference>
<dbReference type="EMBL" id="JACXVP010000004">
    <property type="protein sequence ID" value="KAG5610162.1"/>
    <property type="molecule type" value="Genomic_DNA"/>
</dbReference>
<evidence type="ECO:0000313" key="2">
    <source>
        <dbReference type="Proteomes" id="UP000824120"/>
    </source>
</evidence>
<dbReference type="Proteomes" id="UP000824120">
    <property type="component" value="Chromosome 4"/>
</dbReference>
<gene>
    <name evidence="1" type="ORF">H5410_021443</name>
</gene>
<evidence type="ECO:0000313" key="1">
    <source>
        <dbReference type="EMBL" id="KAG5610162.1"/>
    </source>
</evidence>
<name>A0A9J5ZC01_SOLCO</name>
<dbReference type="AlphaFoldDB" id="A0A9J5ZC01"/>
<organism evidence="1 2">
    <name type="scientific">Solanum commersonii</name>
    <name type="common">Commerson's wild potato</name>
    <name type="synonym">Commerson's nightshade</name>
    <dbReference type="NCBI Taxonomy" id="4109"/>
    <lineage>
        <taxon>Eukaryota</taxon>
        <taxon>Viridiplantae</taxon>
        <taxon>Streptophyta</taxon>
        <taxon>Embryophyta</taxon>
        <taxon>Tracheophyta</taxon>
        <taxon>Spermatophyta</taxon>
        <taxon>Magnoliopsida</taxon>
        <taxon>eudicotyledons</taxon>
        <taxon>Gunneridae</taxon>
        <taxon>Pentapetalae</taxon>
        <taxon>asterids</taxon>
        <taxon>lamiids</taxon>
        <taxon>Solanales</taxon>
        <taxon>Solanaceae</taxon>
        <taxon>Solanoideae</taxon>
        <taxon>Solaneae</taxon>
        <taxon>Solanum</taxon>
    </lineage>
</organism>
<accession>A0A9J5ZC01</accession>
<comment type="caution">
    <text evidence="1">The sequence shown here is derived from an EMBL/GenBank/DDBJ whole genome shotgun (WGS) entry which is preliminary data.</text>
</comment>
<keyword evidence="2" id="KW-1185">Reference proteome</keyword>
<protein>
    <submittedName>
        <fullName evidence="1">Uncharacterized protein</fullName>
    </submittedName>
</protein>
<proteinExistence type="predicted"/>
<sequence length="118" mass="13489">MLQASLSGSLFSPTVSSRIHAAEKTTYFKMIVAYAWSSQGWNIQLRRNFNDWKVDTLTELLKVLEDFKGLQEGADCLCWKEDRTGIADKNRWRREGPKYCLNLMLPGTVTKDLLSPTS</sequence>